<evidence type="ECO:0000256" key="1">
    <source>
        <dbReference type="SAM" id="Phobius"/>
    </source>
</evidence>
<dbReference type="RefSeq" id="WP_013227603.1">
    <property type="nucleotide sequence ID" value="NC_014318.1"/>
</dbReference>
<name>A0A0H3D959_AMYMU</name>
<keyword evidence="1" id="KW-0812">Transmembrane</keyword>
<reference evidence="2 3" key="1">
    <citation type="journal article" date="2010" name="Cell Res.">
        <title>Complete genome sequence of the rifamycin SV-producing Amycolatopsis mediterranei U32 revealed its genetic characteristics in phylogeny and metabolism.</title>
        <authorList>
            <person name="Zhao W."/>
            <person name="Zhong Y."/>
            <person name="Yuan H."/>
            <person name="Wang J."/>
            <person name="Zheng H."/>
            <person name="Wang Y."/>
            <person name="Cen X."/>
            <person name="Xu F."/>
            <person name="Bai J."/>
            <person name="Han X."/>
            <person name="Lu G."/>
            <person name="Zhu Y."/>
            <person name="Shao Z."/>
            <person name="Yan H."/>
            <person name="Li C."/>
            <person name="Peng N."/>
            <person name="Zhang Z."/>
            <person name="Zhang Y."/>
            <person name="Lin W."/>
            <person name="Fan Y."/>
            <person name="Qin Z."/>
            <person name="Hu Y."/>
            <person name="Zhu B."/>
            <person name="Wang S."/>
            <person name="Ding X."/>
            <person name="Zhao G.P."/>
        </authorList>
    </citation>
    <scope>NUCLEOTIDE SEQUENCE [LARGE SCALE GENOMIC DNA]</scope>
    <source>
        <strain evidence="3">U-32</strain>
    </source>
</reference>
<feature type="transmembrane region" description="Helical" evidence="1">
    <location>
        <begin position="6"/>
        <end position="24"/>
    </location>
</feature>
<dbReference type="PATRIC" id="fig|749927.5.peg.6029"/>
<keyword evidence="1" id="KW-1133">Transmembrane helix</keyword>
<dbReference type="HOGENOM" id="CLU_1458691_0_0_11"/>
<protein>
    <submittedName>
        <fullName evidence="2">Uncharacterized protein</fullName>
    </submittedName>
</protein>
<evidence type="ECO:0000313" key="3">
    <source>
        <dbReference type="Proteomes" id="UP000000328"/>
    </source>
</evidence>
<dbReference type="AlphaFoldDB" id="A0A0H3D959"/>
<proteinExistence type="predicted"/>
<evidence type="ECO:0000313" key="2">
    <source>
        <dbReference type="EMBL" id="ADJ47545.1"/>
    </source>
</evidence>
<organism evidence="2 3">
    <name type="scientific">Amycolatopsis mediterranei (strain U-32)</name>
    <dbReference type="NCBI Taxonomy" id="749927"/>
    <lineage>
        <taxon>Bacteria</taxon>
        <taxon>Bacillati</taxon>
        <taxon>Actinomycetota</taxon>
        <taxon>Actinomycetes</taxon>
        <taxon>Pseudonocardiales</taxon>
        <taxon>Pseudonocardiaceae</taxon>
        <taxon>Amycolatopsis</taxon>
    </lineage>
</organism>
<gene>
    <name evidence="2" type="ordered locus">AMED_5798</name>
</gene>
<dbReference type="KEGG" id="amd:AMED_5798"/>
<dbReference type="EMBL" id="CP002000">
    <property type="protein sequence ID" value="ADJ47545.1"/>
    <property type="molecule type" value="Genomic_DNA"/>
</dbReference>
<sequence length="186" mass="21096">MEIAKLIVAALTPLSVALIGVVLTRSMRRLEHSNWLNQKLIEKRIEVLGEALPKLNDLYCYFSWIGTWASLSPVDVLQRKRDLDRLFHANRAFFTSSAFDVYGAFIDLLFETYAQPGKGARLRTEMTSHNGNRADVYPKKWEEGWSEMFSGVPRTSSLLTVKKCYEGLVMTFSAEVGIERSDAVGR</sequence>
<accession>A0A0H3D959</accession>
<dbReference type="OrthoDB" id="8896299at2"/>
<dbReference type="eggNOG" id="ENOG503335K">
    <property type="taxonomic scope" value="Bacteria"/>
</dbReference>
<keyword evidence="1" id="KW-0472">Membrane</keyword>
<dbReference type="GeneID" id="92873468"/>
<dbReference type="Proteomes" id="UP000000328">
    <property type="component" value="Chromosome"/>
</dbReference>